<dbReference type="SUPFAM" id="SSF50193">
    <property type="entry name" value="Ribosomal protein L14"/>
    <property type="match status" value="1"/>
</dbReference>
<dbReference type="AlphaFoldDB" id="A0A196S877"/>
<keyword evidence="10" id="KW-0689">Ribosomal protein</keyword>
<evidence type="ECO:0000256" key="1">
    <source>
        <dbReference type="ARBA" id="ARBA00004479"/>
    </source>
</evidence>
<evidence type="ECO:0000256" key="7">
    <source>
        <dbReference type="RuleBase" id="RU003827"/>
    </source>
</evidence>
<evidence type="ECO:0000259" key="9">
    <source>
        <dbReference type="PROSITE" id="PS50866"/>
    </source>
</evidence>
<dbReference type="PROSITE" id="PS50866">
    <property type="entry name" value="GOLD"/>
    <property type="match status" value="1"/>
</dbReference>
<keyword evidence="4" id="KW-0732">Signal</keyword>
<evidence type="ECO:0000256" key="8">
    <source>
        <dbReference type="SAM" id="Phobius"/>
    </source>
</evidence>
<proteinExistence type="inferred from homology"/>
<keyword evidence="10" id="KW-0687">Ribonucleoprotein</keyword>
<evidence type="ECO:0000256" key="3">
    <source>
        <dbReference type="ARBA" id="ARBA00022692"/>
    </source>
</evidence>
<gene>
    <name evidence="10" type="ORF">AV274_5766</name>
</gene>
<name>A0A196S877_BLAHN</name>
<dbReference type="Gene3D" id="2.40.150.20">
    <property type="entry name" value="Ribosomal protein L14"/>
    <property type="match status" value="1"/>
</dbReference>
<dbReference type="SMART" id="SM01190">
    <property type="entry name" value="EMP24_GP25L"/>
    <property type="match status" value="1"/>
</dbReference>
<keyword evidence="11" id="KW-1185">Reference proteome</keyword>
<keyword evidence="5 8" id="KW-1133">Transmembrane helix</keyword>
<feature type="transmembrane region" description="Helical" evidence="8">
    <location>
        <begin position="199"/>
        <end position="219"/>
    </location>
</feature>
<protein>
    <submittedName>
        <fullName evidence="10">60S ribosomal protein L23</fullName>
    </submittedName>
</protein>
<dbReference type="GO" id="GO:0006412">
    <property type="term" value="P:translation"/>
    <property type="evidence" value="ECO:0007669"/>
    <property type="project" value="InterPro"/>
</dbReference>
<dbReference type="GO" id="GO:0003735">
    <property type="term" value="F:structural constituent of ribosome"/>
    <property type="evidence" value="ECO:0007669"/>
    <property type="project" value="InterPro"/>
</dbReference>
<dbReference type="InterPro" id="IPR036853">
    <property type="entry name" value="Ribosomal_uL14_sf"/>
</dbReference>
<comment type="similarity">
    <text evidence="2 7">Belongs to the EMP24/GP25L family.</text>
</comment>
<dbReference type="EMBL" id="LXWW01000536">
    <property type="protein sequence ID" value="OAO12566.1"/>
    <property type="molecule type" value="Genomic_DNA"/>
</dbReference>
<dbReference type="Proteomes" id="UP000078348">
    <property type="component" value="Unassembled WGS sequence"/>
</dbReference>
<evidence type="ECO:0000256" key="2">
    <source>
        <dbReference type="ARBA" id="ARBA00007104"/>
    </source>
</evidence>
<evidence type="ECO:0000256" key="5">
    <source>
        <dbReference type="ARBA" id="ARBA00022989"/>
    </source>
</evidence>
<comment type="subcellular location">
    <subcellularLocation>
        <location evidence="1 7">Membrane</location>
        <topology evidence="1 7">Single-pass type I membrane protein</topology>
    </subcellularLocation>
</comment>
<accession>A0A196S877</accession>
<dbReference type="InterPro" id="IPR015720">
    <property type="entry name" value="Emp24-like"/>
</dbReference>
<dbReference type="GO" id="GO:0005840">
    <property type="term" value="C:ribosome"/>
    <property type="evidence" value="ECO:0007669"/>
    <property type="project" value="UniProtKB-KW"/>
</dbReference>
<reference evidence="10 11" key="1">
    <citation type="submission" date="2016-05" db="EMBL/GenBank/DDBJ databases">
        <title>Nuclear genome of Blastocystis sp. subtype 1 NandII.</title>
        <authorList>
            <person name="Gentekaki E."/>
            <person name="Curtis B."/>
            <person name="Stairs C."/>
            <person name="Eme L."/>
            <person name="Herman E."/>
            <person name="Klimes V."/>
            <person name="Arias M.C."/>
            <person name="Elias M."/>
            <person name="Hilliou F."/>
            <person name="Klute M."/>
            <person name="Malik S.-B."/>
            <person name="Pightling A."/>
            <person name="Rachubinski R."/>
            <person name="Salas D."/>
            <person name="Schlacht A."/>
            <person name="Suga H."/>
            <person name="Archibald J."/>
            <person name="Ball S.G."/>
            <person name="Clark G."/>
            <person name="Dacks J."/>
            <person name="Van Der Giezen M."/>
            <person name="Tsaousis A."/>
            <person name="Roger A."/>
        </authorList>
    </citation>
    <scope>NUCLEOTIDE SEQUENCE [LARGE SCALE GENOMIC DNA]</scope>
    <source>
        <strain evidence="11">ATCC 50177 / NandII</strain>
    </source>
</reference>
<dbReference type="STRING" id="478820.A0A196S877"/>
<dbReference type="InterPro" id="IPR009038">
    <property type="entry name" value="GOLD_dom"/>
</dbReference>
<evidence type="ECO:0000313" key="11">
    <source>
        <dbReference type="Proteomes" id="UP000078348"/>
    </source>
</evidence>
<dbReference type="PANTHER" id="PTHR22811">
    <property type="entry name" value="TRANSMEMBRANE EMP24 DOMAIN-CONTAINING PROTEIN"/>
    <property type="match status" value="1"/>
</dbReference>
<feature type="domain" description="GOLD" evidence="9">
    <location>
        <begin position="56"/>
        <end position="136"/>
    </location>
</feature>
<keyword evidence="6 8" id="KW-0472">Membrane</keyword>
<evidence type="ECO:0000256" key="4">
    <source>
        <dbReference type="ARBA" id="ARBA00022729"/>
    </source>
</evidence>
<evidence type="ECO:0000313" key="10">
    <source>
        <dbReference type="EMBL" id="OAO12566.1"/>
    </source>
</evidence>
<dbReference type="GO" id="GO:0016020">
    <property type="term" value="C:membrane"/>
    <property type="evidence" value="ECO:0007669"/>
    <property type="project" value="UniProtKB-SubCell"/>
</dbReference>
<comment type="caution">
    <text evidence="10">The sequence shown here is derived from an EMBL/GenBank/DDBJ whole genome shotgun (WGS) entry which is preliminary data.</text>
</comment>
<evidence type="ECO:0000256" key="6">
    <source>
        <dbReference type="ARBA" id="ARBA00023136"/>
    </source>
</evidence>
<sequence>MAAAKRGRGGAAGNKFRMSLGLPVGAVINCADNTGAKNLCLICVQGLTINLKSGKEQCIWEEGKIGDQLYASYEVTKGDSKGLIVTIKDNSGKQLYSSNSKAEDDFNFMFDKPLRLTMCFSTSKSDEVGISFRYQIGNEMKPINKAPRTEYVTSSDVDNLADKLQAIATEIYAMQDEQRYTREKQHNYKADLQKLKNKVILSSVFETIVMLVCCLLQFIQYRNMIKL</sequence>
<organism evidence="10 11">
    <name type="scientific">Blastocystis sp. subtype 1 (strain ATCC 50177 / NandII)</name>
    <dbReference type="NCBI Taxonomy" id="478820"/>
    <lineage>
        <taxon>Eukaryota</taxon>
        <taxon>Sar</taxon>
        <taxon>Stramenopiles</taxon>
        <taxon>Bigyra</taxon>
        <taxon>Opalozoa</taxon>
        <taxon>Opalinata</taxon>
        <taxon>Blastocystidae</taxon>
        <taxon>Blastocystis</taxon>
    </lineage>
</organism>
<dbReference type="OrthoDB" id="1929172at2759"/>
<keyword evidence="3 7" id="KW-0812">Transmembrane</keyword>
<dbReference type="Pfam" id="PF01105">
    <property type="entry name" value="EMP24_GP25L"/>
    <property type="match status" value="1"/>
</dbReference>